<dbReference type="PANTHER" id="PTHR43755:SF1">
    <property type="entry name" value="FAD-DEPENDENT PYRIDINE NUCLEOTIDE-DISULPHIDE OXIDOREDUCTASE"/>
    <property type="match status" value="1"/>
</dbReference>
<reference evidence="2 3" key="1">
    <citation type="journal article" date="2009" name="Genome Res.">
        <title>Whole genome sequence of Desulfovibrio magneticus strain RS-1 revealed common gene clusters in magnetotactic bacteria.</title>
        <authorList>
            <person name="Nakazawa H."/>
            <person name="Arakaki A."/>
            <person name="Narita-Yamada S."/>
            <person name="Yashiro I."/>
            <person name="Jinno K."/>
            <person name="Aoki N."/>
            <person name="Tsuruyama A."/>
            <person name="Okamura Y."/>
            <person name="Tanikawa S."/>
            <person name="Fujita N."/>
            <person name="Takeyama H."/>
            <person name="Matsunaga T."/>
        </authorList>
    </citation>
    <scope>NUCLEOTIDE SEQUENCE [LARGE SCALE GENOMIC DNA]</scope>
    <source>
        <strain evidence="3">ATCC 700980 / DSM 13731 / RS-1</strain>
    </source>
</reference>
<dbReference type="PANTHER" id="PTHR43755">
    <property type="match status" value="1"/>
</dbReference>
<dbReference type="EMBL" id="AP010904">
    <property type="protein sequence ID" value="BAH74805.1"/>
    <property type="molecule type" value="Genomic_DNA"/>
</dbReference>
<dbReference type="InterPro" id="IPR023753">
    <property type="entry name" value="FAD/NAD-binding_dom"/>
</dbReference>
<dbReference type="HOGENOM" id="CLU_030742_5_0_7"/>
<dbReference type="Pfam" id="PF07992">
    <property type="entry name" value="Pyr_redox_2"/>
    <property type="match status" value="1"/>
</dbReference>
<keyword evidence="3" id="KW-1185">Reference proteome</keyword>
<dbReference type="Proteomes" id="UP000009071">
    <property type="component" value="Chromosome"/>
</dbReference>
<evidence type="ECO:0000313" key="3">
    <source>
        <dbReference type="Proteomes" id="UP000009071"/>
    </source>
</evidence>
<gene>
    <name evidence="2" type="ordered locus">DMR_13140</name>
</gene>
<evidence type="ECO:0000313" key="2">
    <source>
        <dbReference type="EMBL" id="BAH74805.1"/>
    </source>
</evidence>
<dbReference type="KEGG" id="dma:DMR_13140"/>
<sequence length="414" mass="46498">MMKKLLILGSGAGGVMVATQLRKKLDPREWKITIIDRTWQHHYQPGWLFVPFGIYDIKDCIKPQTDFIPSGVDFVQDEITNVDPVKKVVTCKGGSHSYDWIVVATGCRIMPDEIDGMLDGWGQDVHNFYTPDGSIALAKKLKHFKKGKLVLNIAEMPIKCPVAPLEFVFLADWFFMTQDSRCNIEIELVTPLTGAFTKPVAAEILGRMCEEKNIKIVPNFEIAQVNADKKTIESHKGEELDYDLLISIPPNFGSQVIIDSDIGDPMGYMDTDHHTLKSKKYENMYIIGDATNVPTSKAGSVAHFESEIVVGNILREIDGLEPLPEFDGHSNCFIVSGYEKAVLIDFNYKIEPLPGKFPFPGIGPLSLLEESFLNYCGKMMFKWVYFNLMLKGKELPLEPQMFMAGKKRMGACAL</sequence>
<feature type="domain" description="FAD/NAD(P)-binding" evidence="1">
    <location>
        <begin position="4"/>
        <end position="126"/>
    </location>
</feature>
<organism evidence="2 3">
    <name type="scientific">Solidesulfovibrio magneticus (strain ATCC 700980 / DSM 13731 / RS-1)</name>
    <name type="common">Desulfovibrio magneticus</name>
    <dbReference type="NCBI Taxonomy" id="573370"/>
    <lineage>
        <taxon>Bacteria</taxon>
        <taxon>Pseudomonadati</taxon>
        <taxon>Thermodesulfobacteriota</taxon>
        <taxon>Desulfovibrionia</taxon>
        <taxon>Desulfovibrionales</taxon>
        <taxon>Desulfovibrionaceae</taxon>
        <taxon>Solidesulfovibrio</taxon>
    </lineage>
</organism>
<dbReference type="eggNOG" id="COG0446">
    <property type="taxonomic scope" value="Bacteria"/>
</dbReference>
<proteinExistence type="predicted"/>
<dbReference type="InterPro" id="IPR052541">
    <property type="entry name" value="SQRD"/>
</dbReference>
<name>C4XML4_SOLM1</name>
<dbReference type="SUPFAM" id="SSF51905">
    <property type="entry name" value="FAD/NAD(P)-binding domain"/>
    <property type="match status" value="2"/>
</dbReference>
<accession>C4XML4</accession>
<dbReference type="STRING" id="573370.DMR_13140"/>
<dbReference type="AlphaFoldDB" id="C4XML4"/>
<dbReference type="GO" id="GO:0016491">
    <property type="term" value="F:oxidoreductase activity"/>
    <property type="evidence" value="ECO:0007669"/>
    <property type="project" value="InterPro"/>
</dbReference>
<dbReference type="InterPro" id="IPR036188">
    <property type="entry name" value="FAD/NAD-bd_sf"/>
</dbReference>
<protein>
    <submittedName>
        <fullName evidence="2">FAD-dependent pyridine nucleotide-disulphide oxidoreductase domain protein</fullName>
    </submittedName>
</protein>
<evidence type="ECO:0000259" key="1">
    <source>
        <dbReference type="Pfam" id="PF07992"/>
    </source>
</evidence>
<dbReference type="Gene3D" id="3.50.50.60">
    <property type="entry name" value="FAD/NAD(P)-binding domain"/>
    <property type="match status" value="2"/>
</dbReference>